<dbReference type="RefSeq" id="WP_092507549.1">
    <property type="nucleotide sequence ID" value="NZ_CAWNQB010000001.1"/>
</dbReference>
<feature type="domain" description="SPOR" evidence="3">
    <location>
        <begin position="164"/>
        <end position="243"/>
    </location>
</feature>
<feature type="compositionally biased region" description="Polar residues" evidence="1">
    <location>
        <begin position="129"/>
        <end position="145"/>
    </location>
</feature>
<dbReference type="InterPro" id="IPR036680">
    <property type="entry name" value="SPOR-like_sf"/>
</dbReference>
<dbReference type="GO" id="GO:0032153">
    <property type="term" value="C:cell division site"/>
    <property type="evidence" value="ECO:0007669"/>
    <property type="project" value="TreeGrafter"/>
</dbReference>
<gene>
    <name evidence="5" type="ORF">SAMN05421680_102121</name>
    <name evidence="4" type="ORF">Xmau_00526</name>
</gene>
<evidence type="ECO:0000256" key="2">
    <source>
        <dbReference type="SAM" id="Phobius"/>
    </source>
</evidence>
<dbReference type="EMBL" id="NITY01000001">
    <property type="protein sequence ID" value="PHM46130.1"/>
    <property type="molecule type" value="Genomic_DNA"/>
</dbReference>
<feature type="compositionally biased region" description="Basic and acidic residues" evidence="1">
    <location>
        <begin position="146"/>
        <end position="160"/>
    </location>
</feature>
<accession>A0A1I3J8H5</accession>
<dbReference type="Proteomes" id="UP000198919">
    <property type="component" value="Unassembled WGS sequence"/>
</dbReference>
<dbReference type="Gene3D" id="3.30.70.1070">
    <property type="entry name" value="Sporulation related repeat"/>
    <property type="match status" value="1"/>
</dbReference>
<dbReference type="GO" id="GO:0004456">
    <property type="term" value="F:phosphogluconate dehydratase activity"/>
    <property type="evidence" value="ECO:0007669"/>
    <property type="project" value="UniProtKB-EC"/>
</dbReference>
<dbReference type="EC" id="4.2.1.12" evidence="4"/>
<dbReference type="PANTHER" id="PTHR38687">
    <property type="entry name" value="CELL DIVISION PROTEIN DEDD-RELATED"/>
    <property type="match status" value="1"/>
</dbReference>
<dbReference type="PROSITE" id="PS51724">
    <property type="entry name" value="SPOR"/>
    <property type="match status" value="1"/>
</dbReference>
<evidence type="ECO:0000313" key="5">
    <source>
        <dbReference type="EMBL" id="SFI56483.1"/>
    </source>
</evidence>
<feature type="compositionally biased region" description="Pro residues" evidence="1">
    <location>
        <begin position="109"/>
        <end position="119"/>
    </location>
</feature>
<keyword evidence="2" id="KW-0472">Membrane</keyword>
<dbReference type="EMBL" id="FORG01000002">
    <property type="protein sequence ID" value="SFI56483.1"/>
    <property type="molecule type" value="Genomic_DNA"/>
</dbReference>
<dbReference type="SUPFAM" id="SSF110997">
    <property type="entry name" value="Sporulation related repeat"/>
    <property type="match status" value="1"/>
</dbReference>
<dbReference type="Proteomes" id="UP000224607">
    <property type="component" value="Unassembled WGS sequence"/>
</dbReference>
<keyword evidence="4" id="KW-0456">Lyase</keyword>
<keyword evidence="2" id="KW-1133">Transmembrane helix</keyword>
<evidence type="ECO:0000259" key="3">
    <source>
        <dbReference type="PROSITE" id="PS51724"/>
    </source>
</evidence>
<dbReference type="InterPro" id="IPR007730">
    <property type="entry name" value="SPOR-like_dom"/>
</dbReference>
<name>A0A1I3J8H5_9GAMM</name>
<reference evidence="5" key="1">
    <citation type="submission" date="2016-10" db="EMBL/GenBank/DDBJ databases">
        <authorList>
            <person name="de Groot N.N."/>
        </authorList>
    </citation>
    <scope>NUCLEOTIDE SEQUENCE [LARGE SCALE GENOMIC DNA]</scope>
    <source>
        <strain evidence="5">DSM 17908</strain>
    </source>
</reference>
<dbReference type="OrthoDB" id="7069135at2"/>
<dbReference type="InterPro" id="IPR052521">
    <property type="entry name" value="Cell_div_SPOR-domain"/>
</dbReference>
<proteinExistence type="predicted"/>
<dbReference type="AlphaFoldDB" id="A0A1I3J8H5"/>
<keyword evidence="7" id="KW-1185">Reference proteome</keyword>
<keyword evidence="2" id="KW-0812">Transmembrane</keyword>
<sequence>MASKFQNRLVGTIVLVAVGVIVLPIIFDGDKKYNENQFASIPLVSKLGDEENIDSIPPLTQNMPSTPPEGAAEAMQTQNQSQEQSGTDILSGTVLSGNTVPSKNSVPPEIAPVTPPPAVIPKDLRNTGKTESPAQQKVENNSQNKSEPRSVTKPEAKPKPVEQAPQAVAYVVQLGALKNADSVNEIVAKLRLFGHQVYTSPASPIQGQLTRIYVGPNASKQKLESILSELKEISGLQGQVKGYKP</sequence>
<dbReference type="GO" id="GO:0030428">
    <property type="term" value="C:cell septum"/>
    <property type="evidence" value="ECO:0007669"/>
    <property type="project" value="TreeGrafter"/>
</dbReference>
<evidence type="ECO:0000313" key="4">
    <source>
        <dbReference type="EMBL" id="PHM46130.1"/>
    </source>
</evidence>
<feature type="compositionally biased region" description="Polar residues" evidence="1">
    <location>
        <begin position="75"/>
        <end position="105"/>
    </location>
</feature>
<evidence type="ECO:0000313" key="7">
    <source>
        <dbReference type="Proteomes" id="UP000224607"/>
    </source>
</evidence>
<evidence type="ECO:0000256" key="1">
    <source>
        <dbReference type="SAM" id="MobiDB-lite"/>
    </source>
</evidence>
<reference evidence="6" key="2">
    <citation type="submission" date="2016-10" db="EMBL/GenBank/DDBJ databases">
        <authorList>
            <person name="Varghese N."/>
            <person name="Submissions S."/>
        </authorList>
    </citation>
    <scope>NUCLEOTIDE SEQUENCE [LARGE SCALE GENOMIC DNA]</scope>
    <source>
        <strain evidence="6">DSM 17908</strain>
    </source>
</reference>
<dbReference type="Pfam" id="PF05036">
    <property type="entry name" value="SPOR"/>
    <property type="match status" value="1"/>
</dbReference>
<feature type="transmembrane region" description="Helical" evidence="2">
    <location>
        <begin position="9"/>
        <end position="27"/>
    </location>
</feature>
<dbReference type="GO" id="GO:0042834">
    <property type="term" value="F:peptidoglycan binding"/>
    <property type="evidence" value="ECO:0007669"/>
    <property type="project" value="InterPro"/>
</dbReference>
<protein>
    <submittedName>
        <fullName evidence="5">DedD protein</fullName>
    </submittedName>
    <submittedName>
        <fullName evidence="4">Protein dedD</fullName>
        <ecNumber evidence="4">4.2.1.12</ecNumber>
    </submittedName>
</protein>
<dbReference type="GO" id="GO:0032506">
    <property type="term" value="P:cytokinetic process"/>
    <property type="evidence" value="ECO:0007669"/>
    <property type="project" value="TreeGrafter"/>
</dbReference>
<dbReference type="PANTHER" id="PTHR38687:SF1">
    <property type="entry name" value="CELL DIVISION PROTEIN DEDD"/>
    <property type="match status" value="1"/>
</dbReference>
<feature type="region of interest" description="Disordered" evidence="1">
    <location>
        <begin position="52"/>
        <end position="163"/>
    </location>
</feature>
<dbReference type="STRING" id="351675.SAMN05421680_102121"/>
<dbReference type="NCBIfam" id="NF008641">
    <property type="entry name" value="PRK11633.1"/>
    <property type="match status" value="1"/>
</dbReference>
<reference evidence="4 7" key="3">
    <citation type="journal article" date="2017" name="Nat. Microbiol.">
        <title>Natural product diversity associated with the nematode symbionts Photorhabdus and Xenorhabdus.</title>
        <authorList>
            <person name="Tobias N.J."/>
            <person name="Wolff H."/>
            <person name="Djahanschiri B."/>
            <person name="Grundmann F."/>
            <person name="Kronenwerth M."/>
            <person name="Shi Y.M."/>
            <person name="Simonyi S."/>
            <person name="Grun P."/>
            <person name="Shapiro-Ilan D."/>
            <person name="Pidot S.J."/>
            <person name="Stinear T.P."/>
            <person name="Ebersberger I."/>
            <person name="Bode H.B."/>
        </authorList>
    </citation>
    <scope>NUCLEOTIDE SEQUENCE [LARGE SCALE GENOMIC DNA]</scope>
    <source>
        <strain evidence="4 7">DSM 17908</strain>
    </source>
</reference>
<evidence type="ECO:0000313" key="6">
    <source>
        <dbReference type="Proteomes" id="UP000198919"/>
    </source>
</evidence>
<organism evidence="5 6">
    <name type="scientific">Xenorhabdus mauleonii</name>
    <dbReference type="NCBI Taxonomy" id="351675"/>
    <lineage>
        <taxon>Bacteria</taxon>
        <taxon>Pseudomonadati</taxon>
        <taxon>Pseudomonadota</taxon>
        <taxon>Gammaproteobacteria</taxon>
        <taxon>Enterobacterales</taxon>
        <taxon>Morganellaceae</taxon>
        <taxon>Xenorhabdus</taxon>
    </lineage>
</organism>